<accession>A0A9D4P5N3</accession>
<dbReference type="OrthoDB" id="79514at2759"/>
<dbReference type="AlphaFoldDB" id="A0A9D4P5N3"/>
<feature type="region of interest" description="Disordered" evidence="3">
    <location>
        <begin position="183"/>
        <end position="204"/>
    </location>
</feature>
<feature type="compositionally biased region" description="Low complexity" evidence="3">
    <location>
        <begin position="301"/>
        <end position="318"/>
    </location>
</feature>
<feature type="compositionally biased region" description="Low complexity" evidence="3">
    <location>
        <begin position="54"/>
        <end position="68"/>
    </location>
</feature>
<sequence>MESETNQKPSSYRKIKQRQNFSNSPNHHHHQQQQRIRIHQENRSRNWYQKTKSEQQQQNQQTKQNEQSIPAVKILAKSNKPSVTSSSSNDTNNQNQDIDTNSNTTVNVVKPRPSVSFLEKNIQPLLKIHQSRNNVQSETTTTATSNKQPKYIKIVDFEFNFTIQPDTSSWSILDSWLLPDSNVSTTSNNSTSTPSASVPSSSSSTNITQGFGSQSFSIVAAVGLDGVGKSSLLNSMAQCDVFETRKMMAMKNHENPLNHITNGIDMHITAERVFLLDTQPLLSASVLENLMRLNTEKFGPSSSSASSSSNNSSSMNSNAINSSSSKHFYNSNTNTMSTPIFSQVVGFDICETENFAFIYSLQMLTFLLTVSDHLIIVMDSYCLDVNLFKLLATSLMMVGDALMAKANIIIYFRTSTTKPFCSPVIDDEKTRRFRRFTETILGPNVNVDFIYNDEQRLINRVLRPPNSRSLVNLEQSCTTINYHSEQQWFQSVQKFWDLSIRKSTLFSDYARYLP</sequence>
<reference evidence="4" key="1">
    <citation type="submission" date="2020-06" db="EMBL/GenBank/DDBJ databases">
        <authorList>
            <person name="Ji K."/>
            <person name="Li J."/>
        </authorList>
    </citation>
    <scope>NUCLEOTIDE SEQUENCE</scope>
    <source>
        <strain evidence="4">JKM2019</strain>
        <tissue evidence="4">Whole body</tissue>
    </source>
</reference>
<dbReference type="GO" id="GO:0000184">
    <property type="term" value="P:nuclear-transcribed mRNA catabolic process, nonsense-mediated decay"/>
    <property type="evidence" value="ECO:0007669"/>
    <property type="project" value="UniProtKB-KW"/>
</dbReference>
<dbReference type="InterPro" id="IPR027417">
    <property type="entry name" value="P-loop_NTPase"/>
</dbReference>
<dbReference type="Proteomes" id="UP000828236">
    <property type="component" value="Unassembled WGS sequence"/>
</dbReference>
<evidence type="ECO:0000313" key="4">
    <source>
        <dbReference type="EMBL" id="KAH7645221.1"/>
    </source>
</evidence>
<comment type="caution">
    <text evidence="4">The sequence shown here is derived from an EMBL/GenBank/DDBJ whole genome shotgun (WGS) entry which is preliminary data.</text>
</comment>
<dbReference type="SUPFAM" id="SSF52540">
    <property type="entry name" value="P-loop containing nucleoside triphosphate hydrolases"/>
    <property type="match status" value="1"/>
</dbReference>
<proteinExistence type="inferred from homology"/>
<feature type="region of interest" description="Disordered" evidence="3">
    <location>
        <begin position="1"/>
        <end position="108"/>
    </location>
</feature>
<keyword evidence="2" id="KW-0866">Nonsense-mediated mRNA decay</keyword>
<protein>
    <submittedName>
        <fullName evidence="4">Smg9-like protein</fullName>
    </submittedName>
</protein>
<dbReference type="PANTHER" id="PTHR14270">
    <property type="entry name" value="NONSENSE-MEDIATED MRNA DECAY FACTOR SMG9"/>
    <property type="match status" value="1"/>
</dbReference>
<gene>
    <name evidence="4" type="ORF">HUG17_0759</name>
</gene>
<dbReference type="PANTHER" id="PTHR14270:SF0">
    <property type="entry name" value="NONSENSE-MEDIATED MRNA DECAY FACTOR SMG9"/>
    <property type="match status" value="1"/>
</dbReference>
<evidence type="ECO:0000256" key="1">
    <source>
        <dbReference type="ARBA" id="ARBA00007712"/>
    </source>
</evidence>
<feature type="compositionally biased region" description="Polar residues" evidence="3">
    <location>
        <begin position="1"/>
        <end position="10"/>
    </location>
</feature>
<feature type="compositionally biased region" description="Low complexity" evidence="3">
    <location>
        <begin position="84"/>
        <end position="105"/>
    </location>
</feature>
<comment type="similarity">
    <text evidence="1">Belongs to the SMG9 family.</text>
</comment>
<dbReference type="InterPro" id="IPR039177">
    <property type="entry name" value="SMG9"/>
</dbReference>
<reference evidence="4" key="2">
    <citation type="journal article" date="2021" name="World Allergy Organ. J.">
        <title>Chromosome-level assembly of Dermatophagoides farinae genome and transcriptome reveals two novel allergens Der f 37 and Der f 39.</title>
        <authorList>
            <person name="Chen J."/>
            <person name="Cai Z."/>
            <person name="Fan D."/>
            <person name="Hu J."/>
            <person name="Hou Y."/>
            <person name="He Y."/>
            <person name="Zhang Z."/>
            <person name="Zhao Z."/>
            <person name="Gao P."/>
            <person name="Hu W."/>
            <person name="Sun J."/>
            <person name="Li J."/>
            <person name="Ji K."/>
        </authorList>
    </citation>
    <scope>NUCLEOTIDE SEQUENCE</scope>
    <source>
        <strain evidence="4">JKM2019</strain>
    </source>
</reference>
<dbReference type="EMBL" id="SDOV01000001">
    <property type="protein sequence ID" value="KAH7645221.1"/>
    <property type="molecule type" value="Genomic_DNA"/>
</dbReference>
<feature type="region of interest" description="Disordered" evidence="3">
    <location>
        <begin position="298"/>
        <end position="318"/>
    </location>
</feature>
<name>A0A9D4P5N3_DERFA</name>
<evidence type="ECO:0000256" key="2">
    <source>
        <dbReference type="ARBA" id="ARBA00023161"/>
    </source>
</evidence>
<organism evidence="4">
    <name type="scientific">Dermatophagoides farinae</name>
    <name type="common">American house dust mite</name>
    <dbReference type="NCBI Taxonomy" id="6954"/>
    <lineage>
        <taxon>Eukaryota</taxon>
        <taxon>Metazoa</taxon>
        <taxon>Ecdysozoa</taxon>
        <taxon>Arthropoda</taxon>
        <taxon>Chelicerata</taxon>
        <taxon>Arachnida</taxon>
        <taxon>Acari</taxon>
        <taxon>Acariformes</taxon>
        <taxon>Sarcoptiformes</taxon>
        <taxon>Astigmata</taxon>
        <taxon>Psoroptidia</taxon>
        <taxon>Analgoidea</taxon>
        <taxon>Pyroglyphidae</taxon>
        <taxon>Dermatophagoidinae</taxon>
        <taxon>Dermatophagoides</taxon>
    </lineage>
</organism>
<evidence type="ECO:0000256" key="3">
    <source>
        <dbReference type="SAM" id="MobiDB-lite"/>
    </source>
</evidence>